<dbReference type="GO" id="GO:0045944">
    <property type="term" value="P:positive regulation of transcription by RNA polymerase II"/>
    <property type="evidence" value="ECO:0007669"/>
    <property type="project" value="TreeGrafter"/>
</dbReference>
<dbReference type="PANTHER" id="PTHR15268">
    <property type="entry name" value="THRAP3/BCLAF1"/>
    <property type="match status" value="1"/>
</dbReference>
<organism evidence="3 4">
    <name type="scientific">Hipposideros armiger</name>
    <name type="common">Great Himalayan leaf-nosed bat</name>
    <dbReference type="NCBI Taxonomy" id="186990"/>
    <lineage>
        <taxon>Eukaryota</taxon>
        <taxon>Metazoa</taxon>
        <taxon>Chordata</taxon>
        <taxon>Craniata</taxon>
        <taxon>Vertebrata</taxon>
        <taxon>Euteleostomi</taxon>
        <taxon>Mammalia</taxon>
        <taxon>Eutheria</taxon>
        <taxon>Laurasiatheria</taxon>
        <taxon>Chiroptera</taxon>
        <taxon>Yinpterochiroptera</taxon>
        <taxon>Rhinolophoidea</taxon>
        <taxon>Hipposideridae</taxon>
        <taxon>Hipposideros</taxon>
    </lineage>
</organism>
<dbReference type="GO" id="GO:0003712">
    <property type="term" value="F:transcription coregulator activity"/>
    <property type="evidence" value="ECO:0007669"/>
    <property type="project" value="TreeGrafter"/>
</dbReference>
<dbReference type="GO" id="GO:0003677">
    <property type="term" value="F:DNA binding"/>
    <property type="evidence" value="ECO:0007669"/>
    <property type="project" value="TreeGrafter"/>
</dbReference>
<dbReference type="Pfam" id="PF15440">
    <property type="entry name" value="THRAP3_BCLAF1"/>
    <property type="match status" value="1"/>
</dbReference>
<gene>
    <name evidence="4" type="primary">CUNHXorf23</name>
</gene>
<feature type="compositionally biased region" description="Basic residues" evidence="2">
    <location>
        <begin position="1"/>
        <end position="17"/>
    </location>
</feature>
<accession>A0A8B7T9T4</accession>
<reference evidence="4" key="1">
    <citation type="submission" date="2025-08" db="UniProtKB">
        <authorList>
            <consortium name="RefSeq"/>
        </authorList>
    </citation>
    <scope>IDENTIFICATION</scope>
    <source>
        <tissue evidence="4">Muscle</tissue>
    </source>
</reference>
<dbReference type="GO" id="GO:0016592">
    <property type="term" value="C:mediator complex"/>
    <property type="evidence" value="ECO:0007669"/>
    <property type="project" value="TreeGrafter"/>
</dbReference>
<feature type="compositionally biased region" description="Polar residues" evidence="2">
    <location>
        <begin position="293"/>
        <end position="308"/>
    </location>
</feature>
<feature type="compositionally biased region" description="Basic and acidic residues" evidence="2">
    <location>
        <begin position="163"/>
        <end position="185"/>
    </location>
</feature>
<dbReference type="Proteomes" id="UP000694851">
    <property type="component" value="Unplaced"/>
</dbReference>
<dbReference type="InterPro" id="IPR029199">
    <property type="entry name" value="THRAP3_BCLAF1"/>
</dbReference>
<proteinExistence type="inferred from homology"/>
<name>A0A8B7T9T4_HIPAR</name>
<dbReference type="GeneID" id="109395665"/>
<feature type="compositionally biased region" description="Basic and acidic residues" evidence="2">
    <location>
        <begin position="363"/>
        <end position="388"/>
    </location>
</feature>
<feature type="region of interest" description="Disordered" evidence="2">
    <location>
        <begin position="266"/>
        <end position="347"/>
    </location>
</feature>
<dbReference type="OrthoDB" id="9935637at2759"/>
<dbReference type="AlphaFoldDB" id="A0A8B7T9T4"/>
<feature type="region of interest" description="Disordered" evidence="2">
    <location>
        <begin position="1"/>
        <end position="27"/>
    </location>
</feature>
<evidence type="ECO:0000313" key="3">
    <source>
        <dbReference type="Proteomes" id="UP000694851"/>
    </source>
</evidence>
<feature type="compositionally biased region" description="Basic and acidic residues" evidence="2">
    <location>
        <begin position="78"/>
        <end position="92"/>
    </location>
</feature>
<feature type="region of interest" description="Disordered" evidence="2">
    <location>
        <begin position="50"/>
        <end position="100"/>
    </location>
</feature>
<keyword evidence="3" id="KW-1185">Reference proteome</keyword>
<evidence type="ECO:0000256" key="1">
    <source>
        <dbReference type="ARBA" id="ARBA00006481"/>
    </source>
</evidence>
<dbReference type="PANTHER" id="PTHR15268:SF17">
    <property type="entry name" value="BCLAF1 AND THRAP3 FAMILY MEMBER 3"/>
    <property type="match status" value="1"/>
</dbReference>
<dbReference type="RefSeq" id="XP_019522462.1">
    <property type="nucleotide sequence ID" value="XM_019666917.1"/>
</dbReference>
<evidence type="ECO:0000256" key="2">
    <source>
        <dbReference type="SAM" id="MobiDB-lite"/>
    </source>
</evidence>
<evidence type="ECO:0000313" key="4">
    <source>
        <dbReference type="RefSeq" id="XP_019522462.1"/>
    </source>
</evidence>
<feature type="region of interest" description="Disordered" evidence="2">
    <location>
        <begin position="363"/>
        <end position="413"/>
    </location>
</feature>
<comment type="similarity">
    <text evidence="1">Belongs to the BCLAF1/THRAP3 family.</text>
</comment>
<protein>
    <submittedName>
        <fullName evidence="4">Uncharacterized protein CXorf23 homolog isoform X6</fullName>
    </submittedName>
</protein>
<dbReference type="CTD" id="256643"/>
<sequence>MSRSRSRSGSPRWKHRSLSPMPRNPDYYRRRYFHGHYGFEDRKNLEKLPTWRMDNEQHGQSKPKPRISSHENMYYQSYEHRSPSPNTRRDSLDTFYTHKPHQVYLPGREDDNRRLQYMSRYSEGVPYKEHQRHYYPQQMQGRYIPDDHRVRGSRAEGTSPQRPKADSFRFKGKRHEDELRHQRTQDEKYYEPLRRASEDFEKWSSFENRYPEDPYFRKYGHTSERPTDMEWYENREPARSPQWKSRYSLLPYKEKKYQWILGSQAHRHFQREPPETSSASRESSDYRYKRQKTSNGSQDFSNGRTQKYSQEEDRKYSPQKGPVNREPSCFNAGRGREPEGGQVKEPFQLPKKDCFACTHSSKSDIDLRPYTDKRKDKIKKEGDGRRESNSSSNQLDKSKLSDVKPSSASPTRKTLKVTVNMKKTANTSRVASSSTERQMSHDLVAVGRKSENFHPVFEHLDSTQNTESKPTGEFAQEIITIIHQVKANYFPSPDITLHERFSNIQDTKAAAVNEIKPNPDPEIPSNDQSSSFSSLKDIDIDGFEKPPCFIKSNPRKFIQKCHMMNTQILPQQSNLGLLQMETTLQDDIWKHLILSGVRIHTKSLIVTFLIK</sequence>
<feature type="region of interest" description="Disordered" evidence="2">
    <location>
        <begin position="149"/>
        <end position="185"/>
    </location>
</feature>